<dbReference type="EMBL" id="CAJOBR010067927">
    <property type="protein sequence ID" value="CAF5090477.1"/>
    <property type="molecule type" value="Genomic_DNA"/>
</dbReference>
<feature type="non-terminal residue" evidence="2">
    <location>
        <position position="1"/>
    </location>
</feature>
<accession>A0A822E3U1</accession>
<organism evidence="2 3">
    <name type="scientific">Rotaria socialis</name>
    <dbReference type="NCBI Taxonomy" id="392032"/>
    <lineage>
        <taxon>Eukaryota</taxon>
        <taxon>Metazoa</taxon>
        <taxon>Spiralia</taxon>
        <taxon>Gnathifera</taxon>
        <taxon>Rotifera</taxon>
        <taxon>Eurotatoria</taxon>
        <taxon>Bdelloidea</taxon>
        <taxon>Philodinida</taxon>
        <taxon>Philodinidae</taxon>
        <taxon>Rotaria</taxon>
    </lineage>
</organism>
<feature type="region of interest" description="Disordered" evidence="1">
    <location>
        <begin position="52"/>
        <end position="80"/>
    </location>
</feature>
<feature type="non-terminal residue" evidence="2">
    <location>
        <position position="80"/>
    </location>
</feature>
<evidence type="ECO:0000313" key="2">
    <source>
        <dbReference type="EMBL" id="CAF5090477.1"/>
    </source>
</evidence>
<protein>
    <submittedName>
        <fullName evidence="2">Uncharacterized protein</fullName>
    </submittedName>
</protein>
<sequence>IEDPTLLEEIKSSPGPTDSALSTTISDDEQQRQSLKNKFAQIKANFEQKTISNVMGSPLTASTHSSNTTARENLRKQTDE</sequence>
<comment type="caution">
    <text evidence="2">The sequence shown here is derived from an EMBL/GenBank/DDBJ whole genome shotgun (WGS) entry which is preliminary data.</text>
</comment>
<name>A0A822E3U1_9BILA</name>
<dbReference type="AlphaFoldDB" id="A0A822E3U1"/>
<gene>
    <name evidence="2" type="ORF">QYT958_LOCUS44307</name>
</gene>
<feature type="compositionally biased region" description="Polar residues" evidence="1">
    <location>
        <begin position="14"/>
        <end position="25"/>
    </location>
</feature>
<feature type="compositionally biased region" description="Polar residues" evidence="1">
    <location>
        <begin position="52"/>
        <end position="71"/>
    </location>
</feature>
<proteinExistence type="predicted"/>
<feature type="region of interest" description="Disordered" evidence="1">
    <location>
        <begin position="1"/>
        <end position="32"/>
    </location>
</feature>
<reference evidence="2" key="1">
    <citation type="submission" date="2021-02" db="EMBL/GenBank/DDBJ databases">
        <authorList>
            <person name="Nowell W R."/>
        </authorList>
    </citation>
    <scope>NUCLEOTIDE SEQUENCE</scope>
</reference>
<evidence type="ECO:0000256" key="1">
    <source>
        <dbReference type="SAM" id="MobiDB-lite"/>
    </source>
</evidence>
<dbReference type="Proteomes" id="UP000663848">
    <property type="component" value="Unassembled WGS sequence"/>
</dbReference>
<evidence type="ECO:0000313" key="3">
    <source>
        <dbReference type="Proteomes" id="UP000663848"/>
    </source>
</evidence>